<dbReference type="Pfam" id="PF13401">
    <property type="entry name" value="AAA_22"/>
    <property type="match status" value="1"/>
</dbReference>
<proteinExistence type="predicted"/>
<dbReference type="SUPFAM" id="SSF55073">
    <property type="entry name" value="Nucleotide cyclase"/>
    <property type="match status" value="1"/>
</dbReference>
<dbReference type="InterPro" id="IPR019734">
    <property type="entry name" value="TPR_rpt"/>
</dbReference>
<dbReference type="CDD" id="cd07302">
    <property type="entry name" value="CHD"/>
    <property type="match status" value="1"/>
</dbReference>
<accession>A0A934NHF3</accession>
<dbReference type="GO" id="GO:0035556">
    <property type="term" value="P:intracellular signal transduction"/>
    <property type="evidence" value="ECO:0007669"/>
    <property type="project" value="InterPro"/>
</dbReference>
<dbReference type="Proteomes" id="UP000620075">
    <property type="component" value="Unassembled WGS sequence"/>
</dbReference>
<dbReference type="SUPFAM" id="SSF48452">
    <property type="entry name" value="TPR-like"/>
    <property type="match status" value="1"/>
</dbReference>
<sequence length="858" mass="94293">MRVALQLHDRIVAAEVERFGGSVLTSHGEGDSYFAVFDRIRPAVECAASIQRHLRHQSWPQRTRLRVRMAIHDGEGGPDYRGPSANRCARLRSCAHGGQVLLSSTAASLASGALPDGVGLRDLGEHSLRDVPEPERVFQLVIKGLPSRFRPLHSLGASSHNLPELTSSFVGRRREIAYLKRVLVRAAVVSLVGPAGTGKTRLALKVARDLREQYAGGTWFIDLAPLRDPQLLVQVVMAALGLREESTRAPLNTLQEALHERRTLLVLDNCEHLVDATARLVERLAATCPELKVLATSREALNIGREFVFPVMPLSVEIVGGSASGGVLRSEAAQLFIERARSARPGFTPGERGLAAIGALCSRLDGLPLAIELAAARVAVMSPAEVLTRLEDRFTFLSGGGRRTALARHQTLRAAIDWSYQLLDERERMLFHRLSVFSGSFGLESVEAVCGGDPLEPREIIGVLQRIVTKSLVMVREEREHVRYVMLETLRDFARERLVASGQVGLVRRSHLDHYLALAANSARDEGGPTEEPWIERLERDYDNFIAGLDWARSNDIEACLRLCSGLTWFWLVRGRFSEGRQRIADALVDDAEFTAARADALRCVGRLALPQRDYAAAIAATESSLAISRRLNDRQQIGRCLNNLAVFAMHQEAFEEARQYYEESLAVFREIGNQRALAILLGNFGVLQTENGALEEGCRLLEETIEIHHNLHNGGPEATFRAELAVNYLCRGDLEAVQTCALEGVRLASALGDRTTVALCLEALAWLAAESGQAETALRLTGAVRQLRRMLDVLPSPVSQKREVRWLAPIRLRMPEIAEGLEREGELLAIDDAFALAEGVGSFSNAPSGSESRSLSG</sequence>
<dbReference type="PANTHER" id="PTHR47691:SF3">
    <property type="entry name" value="HTH-TYPE TRANSCRIPTIONAL REGULATOR RV0890C-RELATED"/>
    <property type="match status" value="1"/>
</dbReference>
<dbReference type="Gene3D" id="3.40.50.300">
    <property type="entry name" value="P-loop containing nucleotide triphosphate hydrolases"/>
    <property type="match status" value="1"/>
</dbReference>
<dbReference type="Pfam" id="PF13424">
    <property type="entry name" value="TPR_12"/>
    <property type="match status" value="1"/>
</dbReference>
<dbReference type="EMBL" id="JAEKNQ010000036">
    <property type="protein sequence ID" value="MBJ7603427.1"/>
    <property type="molecule type" value="Genomic_DNA"/>
</dbReference>
<dbReference type="Gene3D" id="3.30.70.1230">
    <property type="entry name" value="Nucleotide cyclase"/>
    <property type="match status" value="1"/>
</dbReference>
<dbReference type="Gene3D" id="1.25.40.10">
    <property type="entry name" value="Tetratricopeptide repeat domain"/>
    <property type="match status" value="1"/>
</dbReference>
<dbReference type="InterPro" id="IPR027417">
    <property type="entry name" value="P-loop_NTPase"/>
</dbReference>
<name>A0A934NHF3_9BACT</name>
<reference evidence="3 4" key="1">
    <citation type="submission" date="2020-10" db="EMBL/GenBank/DDBJ databases">
        <title>Ca. Dormibacterota MAGs.</title>
        <authorList>
            <person name="Montgomery K."/>
        </authorList>
    </citation>
    <scope>NUCLEOTIDE SEQUENCE [LARGE SCALE GENOMIC DNA]</scope>
    <source>
        <strain evidence="3">SC8811_S16_3</strain>
    </source>
</reference>
<dbReference type="Gene3D" id="1.10.10.10">
    <property type="entry name" value="Winged helix-like DNA-binding domain superfamily/Winged helix DNA-binding domain"/>
    <property type="match status" value="1"/>
</dbReference>
<dbReference type="GO" id="GO:0004016">
    <property type="term" value="F:adenylate cyclase activity"/>
    <property type="evidence" value="ECO:0007669"/>
    <property type="project" value="UniProtKB-ARBA"/>
</dbReference>
<evidence type="ECO:0000313" key="3">
    <source>
        <dbReference type="EMBL" id="MBJ7603427.1"/>
    </source>
</evidence>
<evidence type="ECO:0000259" key="2">
    <source>
        <dbReference type="Pfam" id="PF25872"/>
    </source>
</evidence>
<dbReference type="InterPro" id="IPR011990">
    <property type="entry name" value="TPR-like_helical_dom_sf"/>
</dbReference>
<comment type="caution">
    <text evidence="3">The sequence shown here is derived from an EMBL/GenBank/DDBJ whole genome shotgun (WGS) entry which is preliminary data.</text>
</comment>
<dbReference type="InterPro" id="IPR001054">
    <property type="entry name" value="A/G_cyclase"/>
</dbReference>
<dbReference type="GO" id="GO:0009190">
    <property type="term" value="P:cyclic nucleotide biosynthetic process"/>
    <property type="evidence" value="ECO:0007669"/>
    <property type="project" value="InterPro"/>
</dbReference>
<protein>
    <submittedName>
        <fullName evidence="3">Tetratricopeptide repeat protein</fullName>
    </submittedName>
</protein>
<organism evidence="3 4">
    <name type="scientific">Candidatus Dormiibacter inghamiae</name>
    <dbReference type="NCBI Taxonomy" id="3127013"/>
    <lineage>
        <taxon>Bacteria</taxon>
        <taxon>Bacillati</taxon>
        <taxon>Candidatus Dormiibacterota</taxon>
        <taxon>Candidatus Dormibacteria</taxon>
        <taxon>Candidatus Dormibacterales</taxon>
        <taxon>Candidatus Dormibacteraceae</taxon>
        <taxon>Candidatus Dormiibacter</taxon>
    </lineage>
</organism>
<dbReference type="PANTHER" id="PTHR47691">
    <property type="entry name" value="REGULATOR-RELATED"/>
    <property type="match status" value="1"/>
</dbReference>
<dbReference type="Pfam" id="PF25872">
    <property type="entry name" value="HTH_77"/>
    <property type="match status" value="1"/>
</dbReference>
<dbReference type="SUPFAM" id="SSF52540">
    <property type="entry name" value="P-loop containing nucleoside triphosphate hydrolases"/>
    <property type="match status" value="1"/>
</dbReference>
<dbReference type="InterPro" id="IPR049945">
    <property type="entry name" value="AAA_22"/>
</dbReference>
<evidence type="ECO:0000259" key="1">
    <source>
        <dbReference type="Pfam" id="PF13401"/>
    </source>
</evidence>
<feature type="domain" description="Winged helix-turn-helix" evidence="2">
    <location>
        <begin position="423"/>
        <end position="498"/>
    </location>
</feature>
<dbReference type="AlphaFoldDB" id="A0A934NHF3"/>
<dbReference type="PRINTS" id="PR00364">
    <property type="entry name" value="DISEASERSIST"/>
</dbReference>
<dbReference type="GO" id="GO:0016887">
    <property type="term" value="F:ATP hydrolysis activity"/>
    <property type="evidence" value="ECO:0007669"/>
    <property type="project" value="InterPro"/>
</dbReference>
<gene>
    <name evidence="3" type="ORF">JF888_09610</name>
</gene>
<evidence type="ECO:0000313" key="4">
    <source>
        <dbReference type="Proteomes" id="UP000620075"/>
    </source>
</evidence>
<dbReference type="SMART" id="SM00028">
    <property type="entry name" value="TPR"/>
    <property type="match status" value="3"/>
</dbReference>
<dbReference type="RefSeq" id="WP_338179438.1">
    <property type="nucleotide sequence ID" value="NZ_JAEKNQ010000036.1"/>
</dbReference>
<feature type="domain" description="ORC1/DEAH AAA+ ATPase" evidence="1">
    <location>
        <begin position="186"/>
        <end position="284"/>
    </location>
</feature>
<dbReference type="InterPro" id="IPR058852">
    <property type="entry name" value="HTH_77"/>
</dbReference>
<dbReference type="InterPro" id="IPR029787">
    <property type="entry name" value="Nucleotide_cyclase"/>
</dbReference>
<dbReference type="InterPro" id="IPR036388">
    <property type="entry name" value="WH-like_DNA-bd_sf"/>
</dbReference>